<feature type="transmembrane region" description="Helical" evidence="11">
    <location>
        <begin position="12"/>
        <end position="36"/>
    </location>
</feature>
<evidence type="ECO:0000313" key="13">
    <source>
        <dbReference type="EMBL" id="QCW84656.1"/>
    </source>
</evidence>
<dbReference type="Proteomes" id="UP000305881">
    <property type="component" value="Chromosome"/>
</dbReference>
<dbReference type="STRING" id="675511.GCA_000341735_02793"/>
<dbReference type="GO" id="GO:0015628">
    <property type="term" value="P:protein secretion by the type II secretion system"/>
    <property type="evidence" value="ECO:0007669"/>
    <property type="project" value="InterPro"/>
</dbReference>
<dbReference type="EMBL" id="CP035467">
    <property type="protein sequence ID" value="QCW84656.1"/>
    <property type="molecule type" value="Genomic_DNA"/>
</dbReference>
<evidence type="ECO:0000256" key="4">
    <source>
        <dbReference type="ARBA" id="ARBA00022481"/>
    </source>
</evidence>
<evidence type="ECO:0000256" key="8">
    <source>
        <dbReference type="ARBA" id="ARBA00023136"/>
    </source>
</evidence>
<gene>
    <name evidence="13" type="ORF">EQU24_01095</name>
</gene>
<comment type="similarity">
    <text evidence="9">Belongs to the GSP H family.</text>
</comment>
<evidence type="ECO:0000256" key="6">
    <source>
        <dbReference type="ARBA" id="ARBA00022692"/>
    </source>
</evidence>
<evidence type="ECO:0000256" key="1">
    <source>
        <dbReference type="ARBA" id="ARBA00004377"/>
    </source>
</evidence>
<protein>
    <recommendedName>
        <fullName evidence="2">Type II secretion system protein H</fullName>
    </recommendedName>
    <alternativeName>
        <fullName evidence="10">General secretion pathway protein H</fullName>
    </alternativeName>
</protein>
<accession>A0A4P9UXT0</accession>
<dbReference type="NCBIfam" id="TIGR02532">
    <property type="entry name" value="IV_pilin_GFxxxE"/>
    <property type="match status" value="1"/>
</dbReference>
<keyword evidence="4" id="KW-0488">Methylation</keyword>
<reference evidence="14" key="1">
    <citation type="journal article" date="2019" name="J. Bacteriol.">
        <title>A Mutagenic Screen Identifies a TonB-Dependent Receptor Required for the Lanthanide Metal Switch in the Type I Methanotroph 'Methylotuvimicrobium buryatense' 5GB1C.</title>
        <authorList>
            <person name="Groom J.D."/>
            <person name="Ford S.M."/>
            <person name="Pesesky M.W."/>
            <person name="Lidstrom M.E."/>
        </authorList>
    </citation>
    <scope>NUCLEOTIDE SEQUENCE [LARGE SCALE GENOMIC DNA]</scope>
    <source>
        <strain evidence="14">5GB1C</strain>
    </source>
</reference>
<keyword evidence="3" id="KW-1003">Cell membrane</keyword>
<evidence type="ECO:0000256" key="7">
    <source>
        <dbReference type="ARBA" id="ARBA00022989"/>
    </source>
</evidence>
<evidence type="ECO:0000256" key="5">
    <source>
        <dbReference type="ARBA" id="ARBA00022519"/>
    </source>
</evidence>
<dbReference type="InterPro" id="IPR012902">
    <property type="entry name" value="N_methyl_site"/>
</dbReference>
<evidence type="ECO:0000256" key="3">
    <source>
        <dbReference type="ARBA" id="ARBA00022475"/>
    </source>
</evidence>
<name>A0A4P9UXT0_METBY</name>
<organism evidence="13 14">
    <name type="scientific">Methylotuvimicrobium buryatense</name>
    <name type="common">Methylomicrobium buryatense</name>
    <dbReference type="NCBI Taxonomy" id="95641"/>
    <lineage>
        <taxon>Bacteria</taxon>
        <taxon>Pseudomonadati</taxon>
        <taxon>Pseudomonadota</taxon>
        <taxon>Gammaproteobacteria</taxon>
        <taxon>Methylococcales</taxon>
        <taxon>Methylococcaceae</taxon>
        <taxon>Methylotuvimicrobium</taxon>
    </lineage>
</organism>
<keyword evidence="6 11" id="KW-0812">Transmembrane</keyword>
<keyword evidence="8 11" id="KW-0472">Membrane</keyword>
<dbReference type="Gene3D" id="3.30.700.10">
    <property type="entry name" value="Glycoprotein, Type 4 Pilin"/>
    <property type="match status" value="1"/>
</dbReference>
<dbReference type="KEGG" id="mbur:EQU24_01095"/>
<dbReference type="Pfam" id="PF07963">
    <property type="entry name" value="N_methyl"/>
    <property type="match status" value="1"/>
</dbReference>
<dbReference type="OrthoDB" id="5570404at2"/>
<comment type="subcellular location">
    <subcellularLocation>
        <location evidence="1">Cell inner membrane</location>
        <topology evidence="1">Single-pass membrane protein</topology>
    </subcellularLocation>
</comment>
<keyword evidence="7 11" id="KW-1133">Transmembrane helix</keyword>
<proteinExistence type="inferred from homology"/>
<evidence type="ECO:0000256" key="2">
    <source>
        <dbReference type="ARBA" id="ARBA00021549"/>
    </source>
</evidence>
<feature type="domain" description="General secretion pathway GspH" evidence="12">
    <location>
        <begin position="48"/>
        <end position="153"/>
    </location>
</feature>
<sequence length="168" mass="17852">MSSLWNSACSGGFTLLEALVVVAIIAILAALAAPAFNSTLDKQRITGAVEAIATDLRLARAESIKRNRIVKVTFSTGSNWSYTVHADPDGSNELLKTVNGSDFFGTTLDSAAFGGDDDVFTLFNPTRGDNLMDGATTLTSEYFSATVTVSLLGRIRICGTIDRYPLCS</sequence>
<dbReference type="InterPro" id="IPR022346">
    <property type="entry name" value="T2SS_GspH"/>
</dbReference>
<evidence type="ECO:0000256" key="10">
    <source>
        <dbReference type="ARBA" id="ARBA00030775"/>
    </source>
</evidence>
<dbReference type="SUPFAM" id="SSF54523">
    <property type="entry name" value="Pili subunits"/>
    <property type="match status" value="1"/>
</dbReference>
<keyword evidence="5" id="KW-0997">Cell inner membrane</keyword>
<dbReference type="GO" id="GO:0005886">
    <property type="term" value="C:plasma membrane"/>
    <property type="evidence" value="ECO:0007669"/>
    <property type="project" value="UniProtKB-SubCell"/>
</dbReference>
<dbReference type="GO" id="GO:0015627">
    <property type="term" value="C:type II protein secretion system complex"/>
    <property type="evidence" value="ECO:0007669"/>
    <property type="project" value="InterPro"/>
</dbReference>
<dbReference type="InterPro" id="IPR045584">
    <property type="entry name" value="Pilin-like"/>
</dbReference>
<dbReference type="PROSITE" id="PS00409">
    <property type="entry name" value="PROKAR_NTER_METHYL"/>
    <property type="match status" value="1"/>
</dbReference>
<evidence type="ECO:0000256" key="9">
    <source>
        <dbReference type="ARBA" id="ARBA00025772"/>
    </source>
</evidence>
<dbReference type="AlphaFoldDB" id="A0A4P9UXT0"/>
<dbReference type="Pfam" id="PF12019">
    <property type="entry name" value="GspH"/>
    <property type="match status" value="1"/>
</dbReference>
<evidence type="ECO:0000313" key="14">
    <source>
        <dbReference type="Proteomes" id="UP000305881"/>
    </source>
</evidence>
<evidence type="ECO:0000256" key="11">
    <source>
        <dbReference type="SAM" id="Phobius"/>
    </source>
</evidence>
<keyword evidence="14" id="KW-1185">Reference proteome</keyword>
<evidence type="ECO:0000259" key="12">
    <source>
        <dbReference type="Pfam" id="PF12019"/>
    </source>
</evidence>